<feature type="chain" id="PRO_5035436855" evidence="1">
    <location>
        <begin position="18"/>
        <end position="86"/>
    </location>
</feature>
<evidence type="ECO:0000313" key="3">
    <source>
        <dbReference type="Proteomes" id="UP000813824"/>
    </source>
</evidence>
<feature type="signal peptide" evidence="1">
    <location>
        <begin position="1"/>
        <end position="17"/>
    </location>
</feature>
<comment type="caution">
    <text evidence="2">The sequence shown here is derived from an EMBL/GenBank/DDBJ whole genome shotgun (WGS) entry which is preliminary data.</text>
</comment>
<protein>
    <submittedName>
        <fullName evidence="2">Uncharacterized protein</fullName>
    </submittedName>
</protein>
<dbReference type="EMBL" id="JAEVFJ010000032">
    <property type="protein sequence ID" value="KAH8092470.1"/>
    <property type="molecule type" value="Genomic_DNA"/>
</dbReference>
<proteinExistence type="predicted"/>
<dbReference type="AlphaFoldDB" id="A0A8K0UHR3"/>
<name>A0A8K0UHR3_9AGAR</name>
<dbReference type="Proteomes" id="UP000813824">
    <property type="component" value="Unassembled WGS sequence"/>
</dbReference>
<sequence length="86" mass="9277">MGCFLWAGRMLSGLIVAAPMSPSPGSSKRAGWFSKGVAYGMVYGGSNVLTQVEVSLIMAVVNTVMDTPQRYLLELPCNDLSTFKRD</sequence>
<organism evidence="2 3">
    <name type="scientific">Cristinia sonorae</name>
    <dbReference type="NCBI Taxonomy" id="1940300"/>
    <lineage>
        <taxon>Eukaryota</taxon>
        <taxon>Fungi</taxon>
        <taxon>Dikarya</taxon>
        <taxon>Basidiomycota</taxon>
        <taxon>Agaricomycotina</taxon>
        <taxon>Agaricomycetes</taxon>
        <taxon>Agaricomycetidae</taxon>
        <taxon>Agaricales</taxon>
        <taxon>Pleurotineae</taxon>
        <taxon>Stephanosporaceae</taxon>
        <taxon>Cristinia</taxon>
    </lineage>
</organism>
<keyword evidence="1" id="KW-0732">Signal</keyword>
<evidence type="ECO:0000256" key="1">
    <source>
        <dbReference type="SAM" id="SignalP"/>
    </source>
</evidence>
<gene>
    <name evidence="2" type="ORF">BXZ70DRAFT_455179</name>
</gene>
<keyword evidence="3" id="KW-1185">Reference proteome</keyword>
<reference evidence="2" key="1">
    <citation type="journal article" date="2021" name="New Phytol.">
        <title>Evolutionary innovations through gain and loss of genes in the ectomycorrhizal Boletales.</title>
        <authorList>
            <person name="Wu G."/>
            <person name="Miyauchi S."/>
            <person name="Morin E."/>
            <person name="Kuo A."/>
            <person name="Drula E."/>
            <person name="Varga T."/>
            <person name="Kohler A."/>
            <person name="Feng B."/>
            <person name="Cao Y."/>
            <person name="Lipzen A."/>
            <person name="Daum C."/>
            <person name="Hundley H."/>
            <person name="Pangilinan J."/>
            <person name="Johnson J."/>
            <person name="Barry K."/>
            <person name="LaButti K."/>
            <person name="Ng V."/>
            <person name="Ahrendt S."/>
            <person name="Min B."/>
            <person name="Choi I.G."/>
            <person name="Park H."/>
            <person name="Plett J.M."/>
            <person name="Magnuson J."/>
            <person name="Spatafora J.W."/>
            <person name="Nagy L.G."/>
            <person name="Henrissat B."/>
            <person name="Grigoriev I.V."/>
            <person name="Yang Z.L."/>
            <person name="Xu J."/>
            <person name="Martin F.M."/>
        </authorList>
    </citation>
    <scope>NUCLEOTIDE SEQUENCE</scope>
    <source>
        <strain evidence="2">KKN 215</strain>
    </source>
</reference>
<accession>A0A8K0UHR3</accession>
<dbReference type="OrthoDB" id="5537330at2759"/>
<evidence type="ECO:0000313" key="2">
    <source>
        <dbReference type="EMBL" id="KAH8092470.1"/>
    </source>
</evidence>